<organism evidence="2 3">
    <name type="scientific">Bacteroides faecis</name>
    <dbReference type="NCBI Taxonomy" id="674529"/>
    <lineage>
        <taxon>Bacteria</taxon>
        <taxon>Pseudomonadati</taxon>
        <taxon>Bacteroidota</taxon>
        <taxon>Bacteroidia</taxon>
        <taxon>Bacteroidales</taxon>
        <taxon>Bacteroidaceae</taxon>
        <taxon>Bacteroides</taxon>
    </lineage>
</organism>
<accession>A0ABY5TIC6</accession>
<keyword evidence="3" id="KW-1185">Reference proteome</keyword>
<protein>
    <submittedName>
        <fullName evidence="2">DUF4099 domain-containing protein</fullName>
    </submittedName>
</protein>
<evidence type="ECO:0000259" key="1">
    <source>
        <dbReference type="Pfam" id="PF13351"/>
    </source>
</evidence>
<geneLocation type="plasmid" evidence="2 3">
    <name>unnamed2</name>
</geneLocation>
<dbReference type="EMBL" id="CP103143">
    <property type="protein sequence ID" value="UVQ77633.1"/>
    <property type="molecule type" value="Genomic_DNA"/>
</dbReference>
<gene>
    <name evidence="2" type="ORF">NXY30_29480</name>
</gene>
<dbReference type="Proteomes" id="UP001060104">
    <property type="component" value="Plasmid unnamed2"/>
</dbReference>
<reference evidence="2" key="1">
    <citation type="submission" date="2022-08" db="EMBL/GenBank/DDBJ databases">
        <title>Genome Sequencing of Bacteroides fragilis Group Isolates with Nanopore Technology.</title>
        <authorList>
            <person name="Tisza M.J."/>
            <person name="Smith D."/>
            <person name="Dekker J.P."/>
        </authorList>
    </citation>
    <scope>NUCLEOTIDE SEQUENCE</scope>
    <source>
        <strain evidence="2">BFG-527</strain>
        <plasmid evidence="2">unnamed2</plasmid>
    </source>
</reference>
<dbReference type="RefSeq" id="WP_171031199.1">
    <property type="nucleotide sequence ID" value="NZ_CP103143.1"/>
</dbReference>
<evidence type="ECO:0000313" key="2">
    <source>
        <dbReference type="EMBL" id="UVQ77633.1"/>
    </source>
</evidence>
<feature type="domain" description="DUF4099" evidence="1">
    <location>
        <begin position="3"/>
        <end position="79"/>
    </location>
</feature>
<dbReference type="InterPro" id="IPR025343">
    <property type="entry name" value="DUF4099"/>
</dbReference>
<name>A0ABY5TIC6_9BACE</name>
<evidence type="ECO:0000313" key="3">
    <source>
        <dbReference type="Proteomes" id="UP001060104"/>
    </source>
</evidence>
<keyword evidence="2" id="KW-0614">Plasmid</keyword>
<dbReference type="Pfam" id="PF13351">
    <property type="entry name" value="DUF4099"/>
    <property type="match status" value="1"/>
</dbReference>
<proteinExistence type="predicted"/>
<sequence>MIFKEDEIPFEELSEIGITKENFFNLPIDILNRILLGRLSPVMEFKILVDGESHILKGKFAFHRKDEKVQLKLFPVNKKFPYQDTFTEDEIRLLREGRIIKSMIMDGGKKVMSYIQLDPEINTLVSIPVNQMFIPSIFSGKSLPVDEIEIIKQGDILQLNKGDKSFVITIDLIKPLNLLLVEERTKAEWIKERAIEWDRISPNVTGYWLVSENGWQYQKYMEEQTYKRKT</sequence>